<feature type="transmembrane region" description="Helical" evidence="1">
    <location>
        <begin position="167"/>
        <end position="188"/>
    </location>
</feature>
<dbReference type="Pfam" id="PF04480">
    <property type="entry name" value="DUF559"/>
    <property type="match status" value="1"/>
</dbReference>
<proteinExistence type="predicted"/>
<dbReference type="AlphaFoldDB" id="A0A9X8EN10"/>
<accession>A0A9X8EN10</accession>
<reference evidence="3 4" key="1">
    <citation type="submission" date="2018-11" db="EMBL/GenBank/DDBJ databases">
        <title>Genomic analyses of the natural microbiome of Caenorhabditis elegans.</title>
        <authorList>
            <person name="Samuel B."/>
        </authorList>
    </citation>
    <scope>NUCLEOTIDE SEQUENCE [LARGE SCALE GENOMIC DNA]</scope>
    <source>
        <strain evidence="3 4">BIGb0473</strain>
    </source>
</reference>
<evidence type="ECO:0000256" key="1">
    <source>
        <dbReference type="SAM" id="Phobius"/>
    </source>
</evidence>
<dbReference type="SUPFAM" id="SSF52980">
    <property type="entry name" value="Restriction endonuclease-like"/>
    <property type="match status" value="1"/>
</dbReference>
<name>A0A9X8EN10_PSEPU</name>
<evidence type="ECO:0000313" key="4">
    <source>
        <dbReference type="Proteomes" id="UP000269115"/>
    </source>
</evidence>
<comment type="caution">
    <text evidence="3">The sequence shown here is derived from an EMBL/GenBank/DDBJ whole genome shotgun (WGS) entry which is preliminary data.</text>
</comment>
<dbReference type="InterPro" id="IPR007569">
    <property type="entry name" value="DUF559"/>
</dbReference>
<dbReference type="EMBL" id="RJUR01000011">
    <property type="protein sequence ID" value="ROQ52889.1"/>
    <property type="molecule type" value="Genomic_DNA"/>
</dbReference>
<keyword evidence="1" id="KW-0812">Transmembrane</keyword>
<evidence type="ECO:0000313" key="3">
    <source>
        <dbReference type="EMBL" id="ROQ52889.1"/>
    </source>
</evidence>
<sequence>MTQDEWLKANAARFGSDYERLFASNVLSLVAGIRYESLSAQYPFKDNDGGQRYCDLVINEEGDVRIAIEIDGYDKSGTGTGMSHPEFIDWQRRQSALTSQGWRVLRFANRDVRDHPQRCARDISVLLDAERKKAHDLLSSTRQSASVQQLAQAQGSRIKGLNKEVSVMKYTIMSFTALVGVLIVVFAFKGTESVAGSAVVSQAVAAPASPATLQGATCDNPLDWRQAADHIGQSAAVLGPIMKVTYKPSSRGQPTWIDLGASFPSKRRLGLVVWGEHRPAFASLLAQPLEGRTVCVIGRIEQYKGVPRLELQGASQFQLVK</sequence>
<dbReference type="Gene3D" id="3.40.960.10">
    <property type="entry name" value="VSR Endonuclease"/>
    <property type="match status" value="1"/>
</dbReference>
<evidence type="ECO:0000259" key="2">
    <source>
        <dbReference type="Pfam" id="PF04480"/>
    </source>
</evidence>
<keyword evidence="1" id="KW-1133">Transmembrane helix</keyword>
<protein>
    <submittedName>
        <fullName evidence="3">Uncharacterized protein DUF559</fullName>
    </submittedName>
</protein>
<keyword evidence="1" id="KW-0472">Membrane</keyword>
<dbReference type="RefSeq" id="WP_123752365.1">
    <property type="nucleotide sequence ID" value="NZ_RJUR01000011.1"/>
</dbReference>
<feature type="domain" description="DUF559" evidence="2">
    <location>
        <begin position="65"/>
        <end position="125"/>
    </location>
</feature>
<dbReference type="Proteomes" id="UP000269115">
    <property type="component" value="Unassembled WGS sequence"/>
</dbReference>
<gene>
    <name evidence="3" type="ORF">EDF85_0632</name>
</gene>
<dbReference type="InterPro" id="IPR011335">
    <property type="entry name" value="Restrct_endonuc-II-like"/>
</dbReference>
<organism evidence="3 4">
    <name type="scientific">Pseudomonas putida</name>
    <name type="common">Arthrobacter siderocapsulatus</name>
    <dbReference type="NCBI Taxonomy" id="303"/>
    <lineage>
        <taxon>Bacteria</taxon>
        <taxon>Pseudomonadati</taxon>
        <taxon>Pseudomonadota</taxon>
        <taxon>Gammaproteobacteria</taxon>
        <taxon>Pseudomonadales</taxon>
        <taxon>Pseudomonadaceae</taxon>
        <taxon>Pseudomonas</taxon>
    </lineage>
</organism>